<keyword evidence="5" id="KW-1185">Reference proteome</keyword>
<dbReference type="Proteomes" id="UP000644147">
    <property type="component" value="Unassembled WGS sequence"/>
</dbReference>
<dbReference type="InterPro" id="IPR001789">
    <property type="entry name" value="Sig_transdc_resp-reg_receiver"/>
</dbReference>
<organism evidence="4 5">
    <name type="scientific">Adhaeribacter terrigena</name>
    <dbReference type="NCBI Taxonomy" id="2793070"/>
    <lineage>
        <taxon>Bacteria</taxon>
        <taxon>Pseudomonadati</taxon>
        <taxon>Bacteroidota</taxon>
        <taxon>Cytophagia</taxon>
        <taxon>Cytophagales</taxon>
        <taxon>Hymenobacteraceae</taxon>
        <taxon>Adhaeribacter</taxon>
    </lineage>
</organism>
<dbReference type="PROSITE" id="PS50930">
    <property type="entry name" value="HTH_LYTTR"/>
    <property type="match status" value="1"/>
</dbReference>
<dbReference type="EMBL" id="JAEHFX010000001">
    <property type="protein sequence ID" value="MBK0401892.1"/>
    <property type="molecule type" value="Genomic_DNA"/>
</dbReference>
<gene>
    <name evidence="4" type="ORF">I5M27_02780</name>
</gene>
<dbReference type="InterPro" id="IPR007492">
    <property type="entry name" value="LytTR_DNA-bd_dom"/>
</dbReference>
<comment type="caution">
    <text evidence="4">The sequence shown here is derived from an EMBL/GenBank/DDBJ whole genome shotgun (WGS) entry which is preliminary data.</text>
</comment>
<keyword evidence="1" id="KW-0597">Phosphoprotein</keyword>
<dbReference type="Pfam" id="PF00072">
    <property type="entry name" value="Response_reg"/>
    <property type="match status" value="1"/>
</dbReference>
<dbReference type="Pfam" id="PF04397">
    <property type="entry name" value="LytTR"/>
    <property type="match status" value="1"/>
</dbReference>
<dbReference type="SMART" id="SM00850">
    <property type="entry name" value="LytTR"/>
    <property type="match status" value="1"/>
</dbReference>
<reference evidence="4 5" key="1">
    <citation type="submission" date="2020-12" db="EMBL/GenBank/DDBJ databases">
        <title>Bacterial novel species Adhaeribacter sp. BT258 isolated from soil.</title>
        <authorList>
            <person name="Jung H.-Y."/>
        </authorList>
    </citation>
    <scope>NUCLEOTIDE SEQUENCE [LARGE SCALE GENOMIC DNA]</scope>
    <source>
        <strain evidence="4 5">BT258</strain>
    </source>
</reference>
<evidence type="ECO:0000259" key="2">
    <source>
        <dbReference type="PROSITE" id="PS50110"/>
    </source>
</evidence>
<sequence length="232" mass="26829">MILKCIAIDDEPLALNLIRNYAAKIPALHLIQTFNDALSGAEFLRHNPVDVLFLDINMPDISGLDLIRSLNEKPQVIFTTAYKDFAYEGFELDALDYLLKPITFERFGKAFQKALDYYSAKQIQAESHPESLVVSSEYQRIKIALSDIEFIESSEKYIKIHLVKAKPVLTLISLNKVLEKLPEDKFKRIHRRFIVNVFKVKFISNQKVQLTSGVKLPIGKTYLHFIEEWLHY</sequence>
<evidence type="ECO:0000259" key="3">
    <source>
        <dbReference type="PROSITE" id="PS50930"/>
    </source>
</evidence>
<dbReference type="Gene3D" id="3.40.50.2300">
    <property type="match status" value="1"/>
</dbReference>
<feature type="modified residue" description="4-aspartylphosphate" evidence="1">
    <location>
        <position position="55"/>
    </location>
</feature>
<dbReference type="PANTHER" id="PTHR37299">
    <property type="entry name" value="TRANSCRIPTIONAL REGULATOR-RELATED"/>
    <property type="match status" value="1"/>
</dbReference>
<dbReference type="InterPro" id="IPR011006">
    <property type="entry name" value="CheY-like_superfamily"/>
</dbReference>
<name>A0ABS1BXL6_9BACT</name>
<proteinExistence type="predicted"/>
<dbReference type="InterPro" id="IPR046947">
    <property type="entry name" value="LytR-like"/>
</dbReference>
<dbReference type="Gene3D" id="2.40.50.1020">
    <property type="entry name" value="LytTr DNA-binding domain"/>
    <property type="match status" value="1"/>
</dbReference>
<evidence type="ECO:0000313" key="4">
    <source>
        <dbReference type="EMBL" id="MBK0401892.1"/>
    </source>
</evidence>
<protein>
    <submittedName>
        <fullName evidence="4">Response regulator transcription factor</fullName>
    </submittedName>
</protein>
<dbReference type="PROSITE" id="PS50110">
    <property type="entry name" value="RESPONSE_REGULATORY"/>
    <property type="match status" value="1"/>
</dbReference>
<feature type="domain" description="HTH LytTR-type" evidence="3">
    <location>
        <begin position="132"/>
        <end position="232"/>
    </location>
</feature>
<dbReference type="PANTHER" id="PTHR37299:SF1">
    <property type="entry name" value="STAGE 0 SPORULATION PROTEIN A HOMOLOG"/>
    <property type="match status" value="1"/>
</dbReference>
<dbReference type="SUPFAM" id="SSF52172">
    <property type="entry name" value="CheY-like"/>
    <property type="match status" value="1"/>
</dbReference>
<accession>A0ABS1BXL6</accession>
<evidence type="ECO:0000313" key="5">
    <source>
        <dbReference type="Proteomes" id="UP000644147"/>
    </source>
</evidence>
<feature type="domain" description="Response regulatory" evidence="2">
    <location>
        <begin position="4"/>
        <end position="115"/>
    </location>
</feature>
<dbReference type="RefSeq" id="WP_200504493.1">
    <property type="nucleotide sequence ID" value="NZ_JAEHFX010000001.1"/>
</dbReference>
<dbReference type="SMART" id="SM00448">
    <property type="entry name" value="REC"/>
    <property type="match status" value="1"/>
</dbReference>
<evidence type="ECO:0000256" key="1">
    <source>
        <dbReference type="PROSITE-ProRule" id="PRU00169"/>
    </source>
</evidence>